<protein>
    <submittedName>
        <fullName evidence="3">Uncharacterized protein</fullName>
    </submittedName>
</protein>
<sequence length="614" mass="67445">MHRSSSHRRYHGRQHGHQHEASPQGRYIGNFLRHDWKSTLAFIAGLVCVAAVIAFTTWLSKQILHCPEWAIECHVAVNVEEIRKNIAVVQGLVTVIYIIGLAALAYAAHGMSEVALWPLLNIRSLTIGQVDNYLEASRGSILSSLWALTAARSLHSVFVVFCTIGINLLPLGAAPLTGFVYDQRNINTAFKSQARPGGGIGPPFSQNNPPTSPNSGATAFYSSWSTGITEEPMQGYQDWFIDRSAFEKRGNMTVVAVKLKQSISCGASNPGPYKWKDKFLCFNTNMKIGPGNPNETRRDGNDEEVLIRPGQRLTVWAHEYNFYPPAKTSATLFFGAMDGSIEGGEVTTISESPARKISNISTISCSISVEIVEDTLAVGSAPQDLPIPQINFLGRLRNPGGVNNRDNNDELVGSQNLTSLALWFVMAPIVVGQSSRGAQPLYGYNEPKLPLIVTAGMIDANNTKWTIHSIEKFIRGAIGALAQAARGGPDDGDPVFMTSFAFTRKLDPQRVALLAIPPVLIVILGLLLMIWNQKRYVKLRLPIMRKAPLGEILKSALTDDMYYAVQSEKSGTYKPSRLDKMMIKYEEAPKSGEWSLLKVGKNTKEEDSLVSDRS</sequence>
<dbReference type="AlphaFoldDB" id="A0A4Q4PX70"/>
<dbReference type="OrthoDB" id="4734538at2759"/>
<evidence type="ECO:0000313" key="4">
    <source>
        <dbReference type="Proteomes" id="UP000293823"/>
    </source>
</evidence>
<comment type="caution">
    <text evidence="3">The sequence shown here is derived from an EMBL/GenBank/DDBJ whole genome shotgun (WGS) entry which is preliminary data.</text>
</comment>
<dbReference type="Proteomes" id="UP000293823">
    <property type="component" value="Unassembled WGS sequence"/>
</dbReference>
<accession>A0A4Q4PX70</accession>
<keyword evidence="2" id="KW-0472">Membrane</keyword>
<evidence type="ECO:0000313" key="3">
    <source>
        <dbReference type="EMBL" id="RYO26726.1"/>
    </source>
</evidence>
<feature type="region of interest" description="Disordered" evidence="1">
    <location>
        <begin position="1"/>
        <end position="22"/>
    </location>
</feature>
<feature type="compositionally biased region" description="Polar residues" evidence="1">
    <location>
        <begin position="204"/>
        <end position="216"/>
    </location>
</feature>
<feature type="transmembrane region" description="Helical" evidence="2">
    <location>
        <begin position="40"/>
        <end position="59"/>
    </location>
</feature>
<dbReference type="EMBL" id="PEJP01000097">
    <property type="protein sequence ID" value="RYO26726.1"/>
    <property type="molecule type" value="Genomic_DNA"/>
</dbReference>
<feature type="transmembrane region" description="Helical" evidence="2">
    <location>
        <begin position="157"/>
        <end position="181"/>
    </location>
</feature>
<keyword evidence="2" id="KW-0812">Transmembrane</keyword>
<evidence type="ECO:0000256" key="1">
    <source>
        <dbReference type="SAM" id="MobiDB-lite"/>
    </source>
</evidence>
<feature type="region of interest" description="Disordered" evidence="1">
    <location>
        <begin position="197"/>
        <end position="216"/>
    </location>
</feature>
<reference evidence="4" key="1">
    <citation type="journal article" date="2019" name="bioRxiv">
        <title>Genomics, evolutionary history and diagnostics of the Alternaria alternata species group including apple and Asian pear pathotypes.</title>
        <authorList>
            <person name="Armitage A.D."/>
            <person name="Cockerton H.M."/>
            <person name="Sreenivasaprasad S."/>
            <person name="Woodhall J.W."/>
            <person name="Lane C.R."/>
            <person name="Harrison R.J."/>
            <person name="Clarkson J.P."/>
        </authorList>
    </citation>
    <scope>NUCLEOTIDE SEQUENCE [LARGE SCALE GENOMIC DNA]</scope>
    <source>
        <strain evidence="4">RGR 97.0016</strain>
    </source>
</reference>
<feature type="transmembrane region" description="Helical" evidence="2">
    <location>
        <begin position="511"/>
        <end position="531"/>
    </location>
</feature>
<organism evidence="3 4">
    <name type="scientific">Alternaria arborescens</name>
    <dbReference type="NCBI Taxonomy" id="156630"/>
    <lineage>
        <taxon>Eukaryota</taxon>
        <taxon>Fungi</taxon>
        <taxon>Dikarya</taxon>
        <taxon>Ascomycota</taxon>
        <taxon>Pezizomycotina</taxon>
        <taxon>Dothideomycetes</taxon>
        <taxon>Pleosporomycetidae</taxon>
        <taxon>Pleosporales</taxon>
        <taxon>Pleosporineae</taxon>
        <taxon>Pleosporaceae</taxon>
        <taxon>Alternaria</taxon>
        <taxon>Alternaria sect. Alternaria</taxon>
    </lineage>
</organism>
<feature type="transmembrane region" description="Helical" evidence="2">
    <location>
        <begin position="87"/>
        <end position="108"/>
    </location>
</feature>
<name>A0A4Q4PX70_9PLEO</name>
<gene>
    <name evidence="3" type="ORF">AA0113_g12403</name>
</gene>
<proteinExistence type="predicted"/>
<evidence type="ECO:0000256" key="2">
    <source>
        <dbReference type="SAM" id="Phobius"/>
    </source>
</evidence>
<keyword evidence="2" id="KW-1133">Transmembrane helix</keyword>
<keyword evidence="4" id="KW-1185">Reference proteome</keyword>
<feature type="compositionally biased region" description="Basic residues" evidence="1">
    <location>
        <begin position="1"/>
        <end position="16"/>
    </location>
</feature>